<dbReference type="InterPro" id="IPR001810">
    <property type="entry name" value="F-box_dom"/>
</dbReference>
<sequence>MCTNRATVPSKPNLGDLPDSCVASILGYLDPPEICRLALLNRAFRGASSADFVWESKLPLNYGSVIERVFEDFPEKLCKRDIYARLCRLHSLDGGTK</sequence>
<evidence type="ECO:0000259" key="1">
    <source>
        <dbReference type="PROSITE" id="PS50181"/>
    </source>
</evidence>
<name>A0ABC8UD24_9AQUA</name>
<dbReference type="EMBL" id="CAUOFW020007247">
    <property type="protein sequence ID" value="CAK9178199.1"/>
    <property type="molecule type" value="Genomic_DNA"/>
</dbReference>
<organism evidence="2 3">
    <name type="scientific">Ilex paraguariensis</name>
    <name type="common">yerba mate</name>
    <dbReference type="NCBI Taxonomy" id="185542"/>
    <lineage>
        <taxon>Eukaryota</taxon>
        <taxon>Viridiplantae</taxon>
        <taxon>Streptophyta</taxon>
        <taxon>Embryophyta</taxon>
        <taxon>Tracheophyta</taxon>
        <taxon>Spermatophyta</taxon>
        <taxon>Magnoliopsida</taxon>
        <taxon>eudicotyledons</taxon>
        <taxon>Gunneridae</taxon>
        <taxon>Pentapetalae</taxon>
        <taxon>asterids</taxon>
        <taxon>campanulids</taxon>
        <taxon>Aquifoliales</taxon>
        <taxon>Aquifoliaceae</taxon>
        <taxon>Ilex</taxon>
    </lineage>
</organism>
<accession>A0ABC8UD24</accession>
<evidence type="ECO:0000313" key="3">
    <source>
        <dbReference type="Proteomes" id="UP001642360"/>
    </source>
</evidence>
<keyword evidence="3" id="KW-1185">Reference proteome</keyword>
<gene>
    <name evidence="2" type="ORF">ILEXP_LOCUS48114</name>
</gene>
<dbReference type="CDD" id="cd22162">
    <property type="entry name" value="F-box_AtSKIP3-like"/>
    <property type="match status" value="1"/>
</dbReference>
<dbReference type="PANTHER" id="PTHR31960:SF22">
    <property type="entry name" value="F-BOX PROTEIN PP2-A12"/>
    <property type="match status" value="1"/>
</dbReference>
<proteinExistence type="predicted"/>
<feature type="non-terminal residue" evidence="2">
    <location>
        <position position="97"/>
    </location>
</feature>
<dbReference type="AlphaFoldDB" id="A0ABC8UD24"/>
<feature type="domain" description="F-box" evidence="1">
    <location>
        <begin position="11"/>
        <end position="57"/>
    </location>
</feature>
<dbReference type="PROSITE" id="PS50181">
    <property type="entry name" value="FBOX"/>
    <property type="match status" value="1"/>
</dbReference>
<reference evidence="2 3" key="1">
    <citation type="submission" date="2024-02" db="EMBL/GenBank/DDBJ databases">
        <authorList>
            <person name="Vignale AGUSTIN F."/>
            <person name="Sosa J E."/>
            <person name="Modenutti C."/>
        </authorList>
    </citation>
    <scope>NUCLEOTIDE SEQUENCE [LARGE SCALE GENOMIC DNA]</scope>
</reference>
<protein>
    <recommendedName>
        <fullName evidence="1">F-box domain-containing protein</fullName>
    </recommendedName>
</protein>
<dbReference type="Gene3D" id="1.20.1280.50">
    <property type="match status" value="1"/>
</dbReference>
<comment type="caution">
    <text evidence="2">The sequence shown here is derived from an EMBL/GenBank/DDBJ whole genome shotgun (WGS) entry which is preliminary data.</text>
</comment>
<dbReference type="Pfam" id="PF12937">
    <property type="entry name" value="F-box-like"/>
    <property type="match status" value="1"/>
</dbReference>
<dbReference type="SUPFAM" id="SSF81383">
    <property type="entry name" value="F-box domain"/>
    <property type="match status" value="1"/>
</dbReference>
<dbReference type="SMART" id="SM00256">
    <property type="entry name" value="FBOX"/>
    <property type="match status" value="1"/>
</dbReference>
<dbReference type="PANTHER" id="PTHR31960">
    <property type="entry name" value="F-BOX PROTEIN PP2-A15"/>
    <property type="match status" value="1"/>
</dbReference>
<dbReference type="InterPro" id="IPR036047">
    <property type="entry name" value="F-box-like_dom_sf"/>
</dbReference>
<evidence type="ECO:0000313" key="2">
    <source>
        <dbReference type="EMBL" id="CAK9178199.1"/>
    </source>
</evidence>
<dbReference type="Proteomes" id="UP001642360">
    <property type="component" value="Unassembled WGS sequence"/>
</dbReference>